<keyword evidence="2" id="KW-1185">Reference proteome</keyword>
<evidence type="ECO:0000313" key="2">
    <source>
        <dbReference type="Proteomes" id="UP000765509"/>
    </source>
</evidence>
<sequence>MDWKHFFYNGNLQKHFEDFRKLILDLELVNIHVPNKIVSFSLLGKLGGDHKLYQLVKGRNLNEDVIQRPEIIFSRLQEYVTLMRIKEPIKDLSAFTLVLTTNEPYKIVYYCIEGKHNPKCTMNNKEECFSEKPHL</sequence>
<comment type="caution">
    <text evidence="1">The sequence shown here is derived from an EMBL/GenBank/DDBJ whole genome shotgun (WGS) entry which is preliminary data.</text>
</comment>
<dbReference type="EMBL" id="AVOT02007619">
    <property type="protein sequence ID" value="MBW0484296.1"/>
    <property type="molecule type" value="Genomic_DNA"/>
</dbReference>
<accession>A0A9Q3CKI9</accession>
<gene>
    <name evidence="1" type="ORF">O181_024011</name>
</gene>
<evidence type="ECO:0000313" key="1">
    <source>
        <dbReference type="EMBL" id="MBW0484296.1"/>
    </source>
</evidence>
<reference evidence="1" key="1">
    <citation type="submission" date="2021-03" db="EMBL/GenBank/DDBJ databases">
        <title>Draft genome sequence of rust myrtle Austropuccinia psidii MF-1, a brazilian biotype.</title>
        <authorList>
            <person name="Quecine M.C."/>
            <person name="Pachon D.M.R."/>
            <person name="Bonatelli M.L."/>
            <person name="Correr F.H."/>
            <person name="Franceschini L.M."/>
            <person name="Leite T.F."/>
            <person name="Margarido G.R.A."/>
            <person name="Almeida C.A."/>
            <person name="Ferrarezi J.A."/>
            <person name="Labate C.A."/>
        </authorList>
    </citation>
    <scope>NUCLEOTIDE SEQUENCE</scope>
    <source>
        <strain evidence="1">MF-1</strain>
    </source>
</reference>
<dbReference type="AlphaFoldDB" id="A0A9Q3CKI9"/>
<dbReference type="Proteomes" id="UP000765509">
    <property type="component" value="Unassembled WGS sequence"/>
</dbReference>
<proteinExistence type="predicted"/>
<dbReference type="OrthoDB" id="2506005at2759"/>
<organism evidence="1 2">
    <name type="scientific">Austropuccinia psidii MF-1</name>
    <dbReference type="NCBI Taxonomy" id="1389203"/>
    <lineage>
        <taxon>Eukaryota</taxon>
        <taxon>Fungi</taxon>
        <taxon>Dikarya</taxon>
        <taxon>Basidiomycota</taxon>
        <taxon>Pucciniomycotina</taxon>
        <taxon>Pucciniomycetes</taxon>
        <taxon>Pucciniales</taxon>
        <taxon>Sphaerophragmiaceae</taxon>
        <taxon>Austropuccinia</taxon>
    </lineage>
</organism>
<name>A0A9Q3CKI9_9BASI</name>
<protein>
    <submittedName>
        <fullName evidence="1">Uncharacterized protein</fullName>
    </submittedName>
</protein>